<name>M2WBV6_9MICC</name>
<dbReference type="AlphaFoldDB" id="M2WBV6"/>
<organism evidence="1 2">
    <name type="scientific">Kocuria palustris PEL</name>
    <dbReference type="NCBI Taxonomy" id="1236550"/>
    <lineage>
        <taxon>Bacteria</taxon>
        <taxon>Bacillati</taxon>
        <taxon>Actinomycetota</taxon>
        <taxon>Actinomycetes</taxon>
        <taxon>Micrococcales</taxon>
        <taxon>Micrococcaceae</taxon>
        <taxon>Kocuria</taxon>
    </lineage>
</organism>
<dbReference type="Proteomes" id="UP000009877">
    <property type="component" value="Unassembled WGS sequence"/>
</dbReference>
<evidence type="ECO:0000313" key="1">
    <source>
        <dbReference type="EMBL" id="EME35942.1"/>
    </source>
</evidence>
<comment type="caution">
    <text evidence="1">The sequence shown here is derived from an EMBL/GenBank/DDBJ whole genome shotgun (WGS) entry which is preliminary data.</text>
</comment>
<accession>M2WBV6</accession>
<gene>
    <name evidence="1" type="ORF">C884_00943</name>
</gene>
<keyword evidence="2" id="KW-1185">Reference proteome</keyword>
<dbReference type="EMBL" id="ANHZ02000019">
    <property type="protein sequence ID" value="EME35942.1"/>
    <property type="molecule type" value="Genomic_DNA"/>
</dbReference>
<sequence length="42" mass="4388">MTAPLRELVRVLLDTGTLGRAGASVPEQPPVGGFRTVPVTLD</sequence>
<evidence type="ECO:0000313" key="2">
    <source>
        <dbReference type="Proteomes" id="UP000009877"/>
    </source>
</evidence>
<reference evidence="1 2" key="1">
    <citation type="journal article" date="2014" name="Genome Announc.">
        <title>Draft Genome Sequence of Kocuria palustris PEL.</title>
        <authorList>
            <person name="Sharma G."/>
            <person name="Khatri I."/>
            <person name="Subramanian S."/>
        </authorList>
    </citation>
    <scope>NUCLEOTIDE SEQUENCE [LARGE SCALE GENOMIC DNA]</scope>
    <source>
        <strain evidence="1 2">PEL</strain>
    </source>
</reference>
<dbReference type="RefSeq" id="WP_006215372.1">
    <property type="nucleotide sequence ID" value="NZ_ANHZ02000019.1"/>
</dbReference>
<protein>
    <submittedName>
        <fullName evidence="1">Uncharacterized protein</fullName>
    </submittedName>
</protein>
<proteinExistence type="predicted"/>